<feature type="compositionally biased region" description="Low complexity" evidence="1">
    <location>
        <begin position="39"/>
        <end position="55"/>
    </location>
</feature>
<feature type="compositionally biased region" description="Polar residues" evidence="1">
    <location>
        <begin position="23"/>
        <end position="37"/>
    </location>
</feature>
<dbReference type="Proteomes" id="UP000726737">
    <property type="component" value="Unassembled WGS sequence"/>
</dbReference>
<evidence type="ECO:0000313" key="3">
    <source>
        <dbReference type="Proteomes" id="UP000726737"/>
    </source>
</evidence>
<evidence type="ECO:0000256" key="1">
    <source>
        <dbReference type="SAM" id="MobiDB-lite"/>
    </source>
</evidence>
<protein>
    <submittedName>
        <fullName evidence="2">Uncharacterized protein</fullName>
    </submittedName>
</protein>
<dbReference type="AlphaFoldDB" id="A0A9P6U2V9"/>
<name>A0A9P6U2V9_9FUNG</name>
<keyword evidence="3" id="KW-1185">Reference proteome</keyword>
<gene>
    <name evidence="2" type="ORF">BG011_003512</name>
</gene>
<sequence length="444" mass="48699">AGADRTTGTTSGSRRGLLFPAQHESSMQNQPVDSDNPFSVVSTTTVDATSASTGSRQSSIHHQHPFYRPSMNHDSLSGMNASSSLPWSSIMSQPILDDTEAEMDLSTAQEPDYQSSRFSIISGATSTEVDAQGPFVLKRKPAEAFGHDHGNSHERSDLLDSLSFEDNPESSLIKRTAYSGACARQLEQQQEPEQEHPGEVGIPGWASVATEGHSQYSQQTPERRSKEHGSPDVDFVITPTARIKSLAGEARLRWSSVGRRAMMQLKYGKPEEDETPQADGGQIAAADAAELRGDDVVAGSEYRPLFPFSGQSLGDYIQAKGQDAIAQITRQERHQRDQQLEPVPDQHAYREEDIGKELDMVIDSDALLRSEDLVDGGHQRTEVLQPIQAGAMERDSDIMPREDRNRGDDRAEETSMRQRLDAAIEAELQGYQGEETDPSDGGFT</sequence>
<feature type="compositionally biased region" description="Low complexity" evidence="1">
    <location>
        <begin position="1"/>
        <end position="16"/>
    </location>
</feature>
<feature type="region of interest" description="Disordered" evidence="1">
    <location>
        <begin position="185"/>
        <end position="233"/>
    </location>
</feature>
<organism evidence="2 3">
    <name type="scientific">Mortierella polycephala</name>
    <dbReference type="NCBI Taxonomy" id="41804"/>
    <lineage>
        <taxon>Eukaryota</taxon>
        <taxon>Fungi</taxon>
        <taxon>Fungi incertae sedis</taxon>
        <taxon>Mucoromycota</taxon>
        <taxon>Mortierellomycotina</taxon>
        <taxon>Mortierellomycetes</taxon>
        <taxon>Mortierellales</taxon>
        <taxon>Mortierellaceae</taxon>
        <taxon>Mortierella</taxon>
    </lineage>
</organism>
<feature type="compositionally biased region" description="Basic and acidic residues" evidence="1">
    <location>
        <begin position="392"/>
        <end position="417"/>
    </location>
</feature>
<accession>A0A9P6U2V9</accession>
<proteinExistence type="predicted"/>
<dbReference type="EMBL" id="JAAAJA010000231">
    <property type="protein sequence ID" value="KAG0258144.1"/>
    <property type="molecule type" value="Genomic_DNA"/>
</dbReference>
<feature type="region of interest" description="Disordered" evidence="1">
    <location>
        <begin position="333"/>
        <end position="352"/>
    </location>
</feature>
<feature type="compositionally biased region" description="Basic and acidic residues" evidence="1">
    <location>
        <begin position="221"/>
        <end position="231"/>
    </location>
</feature>
<comment type="caution">
    <text evidence="2">The sequence shown here is derived from an EMBL/GenBank/DDBJ whole genome shotgun (WGS) entry which is preliminary data.</text>
</comment>
<feature type="region of interest" description="Disordered" evidence="1">
    <location>
        <begin position="373"/>
        <end position="417"/>
    </location>
</feature>
<feature type="compositionally biased region" description="Polar residues" evidence="1">
    <location>
        <begin position="72"/>
        <end position="83"/>
    </location>
</feature>
<evidence type="ECO:0000313" key="2">
    <source>
        <dbReference type="EMBL" id="KAG0258144.1"/>
    </source>
</evidence>
<feature type="non-terminal residue" evidence="2">
    <location>
        <position position="1"/>
    </location>
</feature>
<reference evidence="2" key="1">
    <citation type="journal article" date="2020" name="Fungal Divers.">
        <title>Resolving the Mortierellaceae phylogeny through synthesis of multi-gene phylogenetics and phylogenomics.</title>
        <authorList>
            <person name="Vandepol N."/>
            <person name="Liber J."/>
            <person name="Desiro A."/>
            <person name="Na H."/>
            <person name="Kennedy M."/>
            <person name="Barry K."/>
            <person name="Grigoriev I.V."/>
            <person name="Miller A.N."/>
            <person name="O'Donnell K."/>
            <person name="Stajich J.E."/>
            <person name="Bonito G."/>
        </authorList>
    </citation>
    <scope>NUCLEOTIDE SEQUENCE</scope>
    <source>
        <strain evidence="2">KOD948</strain>
    </source>
</reference>
<feature type="region of interest" description="Disordered" evidence="1">
    <location>
        <begin position="1"/>
        <end position="83"/>
    </location>
</feature>